<organism evidence="2">
    <name type="scientific">uncultured Caudovirales phage</name>
    <dbReference type="NCBI Taxonomy" id="2100421"/>
    <lineage>
        <taxon>Viruses</taxon>
        <taxon>Duplodnaviria</taxon>
        <taxon>Heunggongvirae</taxon>
        <taxon>Uroviricota</taxon>
        <taxon>Caudoviricetes</taxon>
        <taxon>Peduoviridae</taxon>
        <taxon>Maltschvirus</taxon>
        <taxon>Maltschvirus maltsch</taxon>
    </lineage>
</organism>
<sequence length="136" mass="15840">MRAWREANRERSREHSREWRNKKLANASPEEEERIRQAERDKTKRNQDRVRREVFEAYGGFVCACCGETQPMFLSIDHINNDGAEERRSGKYGSSGTAFYLWLRKNAFPAGYQVLCMNCQVGKHRNGGVCPHQCKV</sequence>
<protein>
    <submittedName>
        <fullName evidence="2">Uncharacterized protein</fullName>
    </submittedName>
</protein>
<accession>A0A6J5M1W6</accession>
<feature type="compositionally biased region" description="Basic and acidic residues" evidence="1">
    <location>
        <begin position="33"/>
        <end position="49"/>
    </location>
</feature>
<gene>
    <name evidence="2" type="ORF">UFOVP406_55</name>
</gene>
<evidence type="ECO:0000313" key="2">
    <source>
        <dbReference type="EMBL" id="CAB4140708.1"/>
    </source>
</evidence>
<reference evidence="2" key="1">
    <citation type="submission" date="2020-04" db="EMBL/GenBank/DDBJ databases">
        <authorList>
            <person name="Chiriac C."/>
            <person name="Salcher M."/>
            <person name="Ghai R."/>
            <person name="Kavagutti S V."/>
        </authorList>
    </citation>
    <scope>NUCLEOTIDE SEQUENCE</scope>
</reference>
<feature type="compositionally biased region" description="Basic and acidic residues" evidence="1">
    <location>
        <begin position="1"/>
        <end position="21"/>
    </location>
</feature>
<feature type="region of interest" description="Disordered" evidence="1">
    <location>
        <begin position="1"/>
        <end position="49"/>
    </location>
</feature>
<proteinExistence type="predicted"/>
<evidence type="ECO:0000256" key="1">
    <source>
        <dbReference type="SAM" id="MobiDB-lite"/>
    </source>
</evidence>
<name>A0A6J5M1W6_9CAUD</name>
<dbReference type="EMBL" id="LR796372">
    <property type="protein sequence ID" value="CAB4140708.1"/>
    <property type="molecule type" value="Genomic_DNA"/>
</dbReference>